<dbReference type="EMBL" id="BNAY01000009">
    <property type="protein sequence ID" value="GHH31893.1"/>
    <property type="molecule type" value="Genomic_DNA"/>
</dbReference>
<dbReference type="Gene3D" id="3.40.630.30">
    <property type="match status" value="1"/>
</dbReference>
<evidence type="ECO:0000256" key="1">
    <source>
        <dbReference type="ARBA" id="ARBA00022679"/>
    </source>
</evidence>
<name>A0ABQ3M2E2_9PSEU</name>
<comment type="caution">
    <text evidence="4">The sequence shown here is derived from an EMBL/GenBank/DDBJ whole genome shotgun (WGS) entry which is preliminary data.</text>
</comment>
<dbReference type="PROSITE" id="PS51186">
    <property type="entry name" value="GNAT"/>
    <property type="match status" value="1"/>
</dbReference>
<dbReference type="InterPro" id="IPR000182">
    <property type="entry name" value="GNAT_dom"/>
</dbReference>
<dbReference type="SUPFAM" id="SSF55729">
    <property type="entry name" value="Acyl-CoA N-acyltransferases (Nat)"/>
    <property type="match status" value="1"/>
</dbReference>
<sequence>MPIIALDTPDNSARALAERFWSTLADWSVAASDADKGSDMLPTIVAASVTMVAMVIREATEADATACAEIYAPYVTDTVISFETEPPNPDEMAERIAKAQRAHAWLVLEDDEGRVAGYAYGGSFSGRPSYRWSCEVSIYLELGRRRTGGGRALYQALLDTLAARGFRNFCAGMVLPNDASAGLHRALGFEPVGTYRRIGYKHGAWRDVAWVQLCLPEPDGVPVEPR</sequence>
<dbReference type="Proteomes" id="UP000635387">
    <property type="component" value="Unassembled WGS sequence"/>
</dbReference>
<organism evidence="4 5">
    <name type="scientific">Amycolatopsis oliviviridis</name>
    <dbReference type="NCBI Taxonomy" id="1471590"/>
    <lineage>
        <taxon>Bacteria</taxon>
        <taxon>Bacillati</taxon>
        <taxon>Actinomycetota</taxon>
        <taxon>Actinomycetes</taxon>
        <taxon>Pseudonocardiales</taxon>
        <taxon>Pseudonocardiaceae</taxon>
        <taxon>Amycolatopsis</taxon>
    </lineage>
</organism>
<evidence type="ECO:0000256" key="2">
    <source>
        <dbReference type="ARBA" id="ARBA00023315"/>
    </source>
</evidence>
<gene>
    <name evidence="4" type="primary">yncA</name>
    <name evidence="4" type="ORF">GCM10017790_68390</name>
</gene>
<evidence type="ECO:0000313" key="4">
    <source>
        <dbReference type="EMBL" id="GHH31893.1"/>
    </source>
</evidence>
<keyword evidence="1" id="KW-0808">Transferase</keyword>
<evidence type="ECO:0000259" key="3">
    <source>
        <dbReference type="PROSITE" id="PS51186"/>
    </source>
</evidence>
<dbReference type="Pfam" id="PF13420">
    <property type="entry name" value="Acetyltransf_4"/>
    <property type="match status" value="1"/>
</dbReference>
<dbReference type="PANTHER" id="PTHR43072:SF23">
    <property type="entry name" value="UPF0039 PROTEIN C11D3.02C"/>
    <property type="match status" value="1"/>
</dbReference>
<keyword evidence="2" id="KW-0012">Acyltransferase</keyword>
<feature type="domain" description="N-acetyltransferase" evidence="3">
    <location>
        <begin position="54"/>
        <end position="212"/>
    </location>
</feature>
<keyword evidence="5" id="KW-1185">Reference proteome</keyword>
<accession>A0ABQ3M2E2</accession>
<evidence type="ECO:0000313" key="5">
    <source>
        <dbReference type="Proteomes" id="UP000635387"/>
    </source>
</evidence>
<proteinExistence type="predicted"/>
<dbReference type="PANTHER" id="PTHR43072">
    <property type="entry name" value="N-ACETYLTRANSFERASE"/>
    <property type="match status" value="1"/>
</dbReference>
<protein>
    <submittedName>
        <fullName evidence="4">N-acetyltransferase</fullName>
    </submittedName>
</protein>
<dbReference type="InterPro" id="IPR016181">
    <property type="entry name" value="Acyl_CoA_acyltransferase"/>
</dbReference>
<reference evidence="5" key="1">
    <citation type="journal article" date="2019" name="Int. J. Syst. Evol. Microbiol.">
        <title>The Global Catalogue of Microorganisms (GCM) 10K type strain sequencing project: providing services to taxonomists for standard genome sequencing and annotation.</title>
        <authorList>
            <consortium name="The Broad Institute Genomics Platform"/>
            <consortium name="The Broad Institute Genome Sequencing Center for Infectious Disease"/>
            <person name="Wu L."/>
            <person name="Ma J."/>
        </authorList>
    </citation>
    <scope>NUCLEOTIDE SEQUENCE [LARGE SCALE GENOMIC DNA]</scope>
    <source>
        <strain evidence="5">CGMCC 4.7683</strain>
    </source>
</reference>